<dbReference type="PANTHER" id="PTHR16515:SF49">
    <property type="entry name" value="GASTRULA ZINC FINGER PROTEIN XLCGF49.1-LIKE-RELATED"/>
    <property type="match status" value="1"/>
</dbReference>
<feature type="region of interest" description="Disordered" evidence="8">
    <location>
        <begin position="1"/>
        <end position="38"/>
    </location>
</feature>
<name>A0A550CD87_9AGAR</name>
<keyword evidence="2" id="KW-0479">Metal-binding</keyword>
<accession>A0A550CD87</accession>
<gene>
    <name evidence="10" type="ORF">BD626DRAFT_403980</name>
</gene>
<feature type="domain" description="C2H2-type" evidence="9">
    <location>
        <begin position="302"/>
        <end position="329"/>
    </location>
</feature>
<dbReference type="Proteomes" id="UP000320762">
    <property type="component" value="Unassembled WGS sequence"/>
</dbReference>
<sequence length="551" mass="59375">MYASHFGVSRQQSYTRSTALPPDLNAEPEVGPSGPEQYGSGYYYGQPTGFAASGSPCASSVAYAATMHDPPCVPALDAGLQNWNTPLSQPFQDSFGGGYAASNLAHLYGYSTAPAPSYVQAQASSYASDLQLHYPYDSFAANPAAYAGSPWESPTQLLPPMSSMADLPSSSSRHTTGYHEVPELYKAGGRGSMMSNGRRLTVVSPRPRPAYRPPPPSAGHSRVPTPSEMAVQYSRKPSGPASPKSKTVTTLKRKAHEIDHIALPPTPPPRERRHACTMCYKRFDRPSTLKKHILVHTGEKAFECTCCQRRFSVASNLNRHMKKCILKQPTLPYGQAPNSLPVETSCGALAVRASSHSPPPPISRRSVAAAVPTPPPPPPPPPPHSSKRIRRAPSPTRFIPDSLRDFTLQTVESAGTCAIPAPPVRPGDAIPLPDAEEQLVDVCPITEAMFALLSLRCEEDPTPPPPDVAPKAAKRPLPVPCTTREEDRDSYNENVHPYPYSREGWARKLPGPSMGLMGKGIGQLYRTASSAWDEMTSVFKANAAVPDPTVT</sequence>
<evidence type="ECO:0000313" key="10">
    <source>
        <dbReference type="EMBL" id="TRM62739.1"/>
    </source>
</evidence>
<keyword evidence="5" id="KW-0862">Zinc</keyword>
<evidence type="ECO:0000313" key="11">
    <source>
        <dbReference type="Proteomes" id="UP000320762"/>
    </source>
</evidence>
<keyword evidence="6" id="KW-0539">Nucleus</keyword>
<dbReference type="PROSITE" id="PS00028">
    <property type="entry name" value="ZINC_FINGER_C2H2_1"/>
    <property type="match status" value="1"/>
</dbReference>
<keyword evidence="3" id="KW-0677">Repeat</keyword>
<dbReference type="Gene3D" id="3.30.160.60">
    <property type="entry name" value="Classic Zinc Finger"/>
    <property type="match status" value="2"/>
</dbReference>
<dbReference type="InterPro" id="IPR036236">
    <property type="entry name" value="Znf_C2H2_sf"/>
</dbReference>
<protein>
    <recommendedName>
        <fullName evidence="9">C2H2-type domain-containing protein</fullName>
    </recommendedName>
</protein>
<organism evidence="10 11">
    <name type="scientific">Schizophyllum amplum</name>
    <dbReference type="NCBI Taxonomy" id="97359"/>
    <lineage>
        <taxon>Eukaryota</taxon>
        <taxon>Fungi</taxon>
        <taxon>Dikarya</taxon>
        <taxon>Basidiomycota</taxon>
        <taxon>Agaricomycotina</taxon>
        <taxon>Agaricomycetes</taxon>
        <taxon>Agaricomycetidae</taxon>
        <taxon>Agaricales</taxon>
        <taxon>Schizophyllaceae</taxon>
        <taxon>Schizophyllum</taxon>
    </lineage>
</organism>
<dbReference type="SUPFAM" id="SSF57667">
    <property type="entry name" value="beta-beta-alpha zinc fingers"/>
    <property type="match status" value="1"/>
</dbReference>
<dbReference type="PROSITE" id="PS50157">
    <property type="entry name" value="ZINC_FINGER_C2H2_2"/>
    <property type="match status" value="2"/>
</dbReference>
<evidence type="ECO:0000256" key="1">
    <source>
        <dbReference type="ARBA" id="ARBA00004123"/>
    </source>
</evidence>
<evidence type="ECO:0000256" key="3">
    <source>
        <dbReference type="ARBA" id="ARBA00022737"/>
    </source>
</evidence>
<dbReference type="FunFam" id="3.30.160.60:FF:000100">
    <property type="entry name" value="Zinc finger 45-like"/>
    <property type="match status" value="2"/>
</dbReference>
<dbReference type="SMART" id="SM00355">
    <property type="entry name" value="ZnF_C2H2"/>
    <property type="match status" value="2"/>
</dbReference>
<dbReference type="Pfam" id="PF00096">
    <property type="entry name" value="zf-C2H2"/>
    <property type="match status" value="1"/>
</dbReference>
<feature type="domain" description="C2H2-type" evidence="9">
    <location>
        <begin position="274"/>
        <end position="301"/>
    </location>
</feature>
<evidence type="ECO:0000256" key="4">
    <source>
        <dbReference type="ARBA" id="ARBA00022771"/>
    </source>
</evidence>
<reference evidence="10 11" key="1">
    <citation type="journal article" date="2019" name="New Phytol.">
        <title>Comparative genomics reveals unique wood-decay strategies and fruiting body development in the Schizophyllaceae.</title>
        <authorList>
            <person name="Almasi E."/>
            <person name="Sahu N."/>
            <person name="Krizsan K."/>
            <person name="Balint B."/>
            <person name="Kovacs G.M."/>
            <person name="Kiss B."/>
            <person name="Cseklye J."/>
            <person name="Drula E."/>
            <person name="Henrissat B."/>
            <person name="Nagy I."/>
            <person name="Chovatia M."/>
            <person name="Adam C."/>
            <person name="LaButti K."/>
            <person name="Lipzen A."/>
            <person name="Riley R."/>
            <person name="Grigoriev I.V."/>
            <person name="Nagy L.G."/>
        </authorList>
    </citation>
    <scope>NUCLEOTIDE SEQUENCE [LARGE SCALE GENOMIC DNA]</scope>
    <source>
        <strain evidence="10 11">NL-1724</strain>
    </source>
</reference>
<dbReference type="InterPro" id="IPR013087">
    <property type="entry name" value="Znf_C2H2_type"/>
</dbReference>
<feature type="compositionally biased region" description="Pro residues" evidence="8">
    <location>
        <begin position="372"/>
        <end position="384"/>
    </location>
</feature>
<proteinExistence type="predicted"/>
<comment type="subcellular location">
    <subcellularLocation>
        <location evidence="1">Nucleus</location>
    </subcellularLocation>
</comment>
<feature type="region of interest" description="Disordered" evidence="8">
    <location>
        <begin position="203"/>
        <end position="252"/>
    </location>
</feature>
<evidence type="ECO:0000256" key="8">
    <source>
        <dbReference type="SAM" id="MobiDB-lite"/>
    </source>
</evidence>
<dbReference type="GO" id="GO:0008270">
    <property type="term" value="F:zinc ion binding"/>
    <property type="evidence" value="ECO:0007669"/>
    <property type="project" value="UniProtKB-KW"/>
</dbReference>
<keyword evidence="4 7" id="KW-0863">Zinc-finger</keyword>
<dbReference type="STRING" id="97359.A0A550CD87"/>
<feature type="compositionally biased region" description="Pro residues" evidence="8">
    <location>
        <begin position="206"/>
        <end position="217"/>
    </location>
</feature>
<feature type="region of interest" description="Disordered" evidence="8">
    <location>
        <begin position="461"/>
        <end position="495"/>
    </location>
</feature>
<dbReference type="GO" id="GO:0005634">
    <property type="term" value="C:nucleus"/>
    <property type="evidence" value="ECO:0007669"/>
    <property type="project" value="UniProtKB-SubCell"/>
</dbReference>
<feature type="compositionally biased region" description="Polar residues" evidence="8">
    <location>
        <begin position="9"/>
        <end position="18"/>
    </location>
</feature>
<evidence type="ECO:0000256" key="5">
    <source>
        <dbReference type="ARBA" id="ARBA00022833"/>
    </source>
</evidence>
<dbReference type="GO" id="GO:0010468">
    <property type="term" value="P:regulation of gene expression"/>
    <property type="evidence" value="ECO:0007669"/>
    <property type="project" value="TreeGrafter"/>
</dbReference>
<dbReference type="AlphaFoldDB" id="A0A550CD87"/>
<evidence type="ECO:0000256" key="2">
    <source>
        <dbReference type="ARBA" id="ARBA00022723"/>
    </source>
</evidence>
<dbReference type="InterPro" id="IPR050331">
    <property type="entry name" value="Zinc_finger"/>
</dbReference>
<evidence type="ECO:0000259" key="9">
    <source>
        <dbReference type="PROSITE" id="PS50157"/>
    </source>
</evidence>
<comment type="caution">
    <text evidence="10">The sequence shown here is derived from an EMBL/GenBank/DDBJ whole genome shotgun (WGS) entry which is preliminary data.</text>
</comment>
<dbReference type="OrthoDB" id="654211at2759"/>
<feature type="region of interest" description="Disordered" evidence="8">
    <location>
        <begin position="352"/>
        <end position="400"/>
    </location>
</feature>
<keyword evidence="11" id="KW-1185">Reference proteome</keyword>
<dbReference type="EMBL" id="VDMD01000012">
    <property type="protein sequence ID" value="TRM62739.1"/>
    <property type="molecule type" value="Genomic_DNA"/>
</dbReference>
<dbReference type="PANTHER" id="PTHR16515">
    <property type="entry name" value="PR DOMAIN ZINC FINGER PROTEIN"/>
    <property type="match status" value="1"/>
</dbReference>
<evidence type="ECO:0000256" key="7">
    <source>
        <dbReference type="PROSITE-ProRule" id="PRU00042"/>
    </source>
</evidence>
<evidence type="ECO:0000256" key="6">
    <source>
        <dbReference type="ARBA" id="ARBA00023242"/>
    </source>
</evidence>